<dbReference type="Gene3D" id="1.10.1040.50">
    <property type="match status" value="1"/>
</dbReference>
<dbReference type="InterPro" id="IPR036291">
    <property type="entry name" value="NAD(P)-bd_dom_sf"/>
</dbReference>
<evidence type="ECO:0000256" key="9">
    <source>
        <dbReference type="ARBA" id="ARBA00023140"/>
    </source>
</evidence>
<evidence type="ECO:0000256" key="14">
    <source>
        <dbReference type="RuleBase" id="RU003707"/>
    </source>
</evidence>
<dbReference type="PROSITE" id="PS00166">
    <property type="entry name" value="ENOYL_COA_HYDRATASE"/>
    <property type="match status" value="1"/>
</dbReference>
<dbReference type="GO" id="GO:0070403">
    <property type="term" value="F:NAD+ binding"/>
    <property type="evidence" value="ECO:0007669"/>
    <property type="project" value="InterPro"/>
</dbReference>
<dbReference type="GO" id="GO:0006635">
    <property type="term" value="P:fatty acid beta-oxidation"/>
    <property type="evidence" value="ECO:0007669"/>
    <property type="project" value="UniProtKB-UniPathway"/>
</dbReference>
<dbReference type="GO" id="GO:0004300">
    <property type="term" value="F:enoyl-CoA hydratase activity"/>
    <property type="evidence" value="ECO:0007669"/>
    <property type="project" value="UniProtKB-ARBA"/>
</dbReference>
<comment type="subcellular location">
    <subcellularLocation>
        <location evidence="1">Peroxisome</location>
    </subcellularLocation>
</comment>
<evidence type="ECO:0000256" key="7">
    <source>
        <dbReference type="ARBA" id="ARBA00023027"/>
    </source>
</evidence>
<keyword evidence="9" id="KW-0576">Peroxisome</keyword>
<dbReference type="InterPro" id="IPR029045">
    <property type="entry name" value="ClpP/crotonase-like_dom_sf"/>
</dbReference>
<keyword evidence="4" id="KW-0276">Fatty acid metabolism</keyword>
<dbReference type="PANTHER" id="PTHR23309">
    <property type="entry name" value="3-HYDROXYACYL-COA DEHYROGENASE"/>
    <property type="match status" value="1"/>
</dbReference>
<dbReference type="GO" id="GO:0016853">
    <property type="term" value="F:isomerase activity"/>
    <property type="evidence" value="ECO:0007669"/>
    <property type="project" value="UniProtKB-KW"/>
</dbReference>
<dbReference type="OrthoDB" id="5287258at2"/>
<keyword evidence="6" id="KW-0560">Oxidoreductase</keyword>
<dbReference type="InterPro" id="IPR006108">
    <property type="entry name" value="3HC_DH_C"/>
</dbReference>
<dbReference type="InterPro" id="IPR018376">
    <property type="entry name" value="Enoyl-CoA_hyd/isom_CS"/>
</dbReference>
<dbReference type="Gene3D" id="3.40.50.720">
    <property type="entry name" value="NAD(P)-binding Rossmann-like Domain"/>
    <property type="match status" value="1"/>
</dbReference>
<comment type="similarity">
    <text evidence="14">Belongs to the enoyl-CoA hydratase/isomerase family.</text>
</comment>
<dbReference type="GO" id="GO:0003857">
    <property type="term" value="F:(3S)-3-hydroxyacyl-CoA dehydrogenase (NAD+) activity"/>
    <property type="evidence" value="ECO:0007669"/>
    <property type="project" value="UniProtKB-EC"/>
</dbReference>
<evidence type="ECO:0000256" key="11">
    <source>
        <dbReference type="ARBA" id="ARBA00023239"/>
    </source>
</evidence>
<dbReference type="FunFam" id="3.40.50.720:FF:000009">
    <property type="entry name" value="Fatty oxidation complex, alpha subunit"/>
    <property type="match status" value="1"/>
</dbReference>
<feature type="domain" description="3-hydroxyacyl-CoA dehydrogenase NAD binding" evidence="16">
    <location>
        <begin position="299"/>
        <end position="474"/>
    </location>
</feature>
<reference evidence="17 18" key="1">
    <citation type="submission" date="2018-07" db="EMBL/GenBank/DDBJ databases">
        <authorList>
            <person name="Peeters C."/>
        </authorList>
    </citation>
    <scope>NUCLEOTIDE SEQUENCE [LARGE SCALE GENOMIC DNA]</scope>
    <source>
        <strain evidence="17 18">LMG 3411</strain>
    </source>
</reference>
<keyword evidence="18" id="KW-1185">Reference proteome</keyword>
<comment type="catalytic activity">
    <reaction evidence="13">
        <text>a (3S)-3-hydroxyacyl-CoA + NAD(+) = a 3-oxoacyl-CoA + NADH + H(+)</text>
        <dbReference type="Rhea" id="RHEA:22432"/>
        <dbReference type="ChEBI" id="CHEBI:15378"/>
        <dbReference type="ChEBI" id="CHEBI:57318"/>
        <dbReference type="ChEBI" id="CHEBI:57540"/>
        <dbReference type="ChEBI" id="CHEBI:57945"/>
        <dbReference type="ChEBI" id="CHEBI:90726"/>
        <dbReference type="EC" id="1.1.1.35"/>
    </reaction>
</comment>
<evidence type="ECO:0000256" key="4">
    <source>
        <dbReference type="ARBA" id="ARBA00022832"/>
    </source>
</evidence>
<name>A0A446CCW0_9BURK</name>
<dbReference type="InterPro" id="IPR006176">
    <property type="entry name" value="3-OHacyl-CoA_DH_NAD-bd"/>
</dbReference>
<evidence type="ECO:0000256" key="6">
    <source>
        <dbReference type="ARBA" id="ARBA00023002"/>
    </source>
</evidence>
<dbReference type="FunFam" id="1.10.1040.50:FF:000006">
    <property type="entry name" value="Peroxisomal bifunctional enzyme"/>
    <property type="match status" value="1"/>
</dbReference>
<dbReference type="Proteomes" id="UP000289184">
    <property type="component" value="Unassembled WGS sequence"/>
</dbReference>
<comment type="similarity">
    <text evidence="3">In the N-terminal section; belongs to the enoyl-CoA hydratase/isomerase family.</text>
</comment>
<sequence length="702" mass="74942">MPTPEQPRILATQQDGVLLLGLNHPPLNTLDHALRQQLYAALQTAALDPSVQAIVLHGAGGNFSAGADIREFGQPRQPPWAGDVALLIEASAKPVVAALQGVALGGGLELALAAHARIGTAGARLGLPEVKLGLLPGGGGTQRLPRLIGATAALPLILEGRDVSGDAALALGLLDAVCDEATLLDAAVRKARALGDDAAVSRPRADGEAGRQAGLAAIAVQRERLAAKPHSLPAQRLLLDCIQAALEQPLEAGLQFERQAFLQCVASPEHRGLAHAFFAEKQAGKSPAGQARPRAVQQAGVVGGGTMGAGIAVAMLNAGLDVVLIERDAASLQAGLDRINSVYQRQVDSGKLDAAARAQRLSRLSAATDYAALSAADLVVEAVFEDMDVKAQVFAELDRVCRPGAILATNTSYLDINRIARGISRPQDVIGLHFFSPANVMKLLEIVVPEQVADDVVATSFALARRLRKVPVRAGVCDGFIGNRILYVYREAANFMMEDGASPYQIDQALESFGYAMGPFRTADLTGGDIGWATRKRKAATRPPEARYVRVADRLCERGWFGQKTGRGYYLYPERGQRGRQDPEVLAVIEAERAERGIEARPFKDEEIVRRYMAALVNEAAKVLEDGIALRPADIDTALVNGYGFPRWRGGPMKYADDVGLPAILADLESYAREDAGFWAPSELLRRLVREGSTFGKLNQQH</sequence>
<keyword evidence="12" id="KW-0511">Multifunctional enzyme</keyword>
<evidence type="ECO:0000256" key="2">
    <source>
        <dbReference type="ARBA" id="ARBA00005005"/>
    </source>
</evidence>
<evidence type="ECO:0000259" key="15">
    <source>
        <dbReference type="Pfam" id="PF00725"/>
    </source>
</evidence>
<keyword evidence="7" id="KW-0520">NAD</keyword>
<evidence type="ECO:0000256" key="1">
    <source>
        <dbReference type="ARBA" id="ARBA00004275"/>
    </source>
</evidence>
<evidence type="ECO:0000256" key="3">
    <source>
        <dbReference type="ARBA" id="ARBA00008750"/>
    </source>
</evidence>
<dbReference type="Pfam" id="PF00378">
    <property type="entry name" value="ECH_1"/>
    <property type="match status" value="1"/>
</dbReference>
<evidence type="ECO:0000259" key="16">
    <source>
        <dbReference type="Pfam" id="PF02737"/>
    </source>
</evidence>
<gene>
    <name evidence="17" type="primary">fadB_2</name>
    <name evidence="17" type="ORF">AGI3411_02147</name>
</gene>
<dbReference type="CDD" id="cd06558">
    <property type="entry name" value="crotonase-like"/>
    <property type="match status" value="1"/>
</dbReference>
<dbReference type="InterPro" id="IPR008927">
    <property type="entry name" value="6-PGluconate_DH-like_C_sf"/>
</dbReference>
<dbReference type="AlphaFoldDB" id="A0A446CCW0"/>
<dbReference type="Pfam" id="PF02737">
    <property type="entry name" value="3HCDH_N"/>
    <property type="match status" value="1"/>
</dbReference>
<evidence type="ECO:0000256" key="5">
    <source>
        <dbReference type="ARBA" id="ARBA00022963"/>
    </source>
</evidence>
<comment type="pathway">
    <text evidence="2">Lipid metabolism; fatty acid beta-oxidation.</text>
</comment>
<dbReference type="SUPFAM" id="SSF52096">
    <property type="entry name" value="ClpP/crotonase"/>
    <property type="match status" value="1"/>
</dbReference>
<evidence type="ECO:0000313" key="18">
    <source>
        <dbReference type="Proteomes" id="UP000289184"/>
    </source>
</evidence>
<dbReference type="SUPFAM" id="SSF48179">
    <property type="entry name" value="6-phosphogluconate dehydrogenase C-terminal domain-like"/>
    <property type="match status" value="2"/>
</dbReference>
<keyword evidence="8" id="KW-0443">Lipid metabolism</keyword>
<keyword evidence="10" id="KW-0413">Isomerase</keyword>
<keyword evidence="11" id="KW-0456">Lyase</keyword>
<dbReference type="SUPFAM" id="SSF51735">
    <property type="entry name" value="NAD(P)-binding Rossmann-fold domains"/>
    <property type="match status" value="1"/>
</dbReference>
<evidence type="ECO:0000313" key="17">
    <source>
        <dbReference type="EMBL" id="SSW65669.1"/>
    </source>
</evidence>
<keyword evidence="5" id="KW-0442">Lipid degradation</keyword>
<dbReference type="PANTHER" id="PTHR23309:SF51">
    <property type="entry name" value="3-HYDROXYACYL-COA DEHYDROGENASE-RELATED"/>
    <property type="match status" value="1"/>
</dbReference>
<protein>
    <submittedName>
        <fullName evidence="17">Fatty acid oxidation complex subunit alpha</fullName>
    </submittedName>
</protein>
<proteinExistence type="inferred from homology"/>
<organism evidence="17 18">
    <name type="scientific">Achromobacter agilis</name>
    <dbReference type="NCBI Taxonomy" id="1353888"/>
    <lineage>
        <taxon>Bacteria</taxon>
        <taxon>Pseudomonadati</taxon>
        <taxon>Pseudomonadota</taxon>
        <taxon>Betaproteobacteria</taxon>
        <taxon>Burkholderiales</taxon>
        <taxon>Alcaligenaceae</taxon>
        <taxon>Achromobacter</taxon>
    </lineage>
</organism>
<evidence type="ECO:0000256" key="8">
    <source>
        <dbReference type="ARBA" id="ARBA00023098"/>
    </source>
</evidence>
<feature type="domain" description="3-hydroxyacyl-CoA dehydrogenase C-terminal" evidence="15">
    <location>
        <begin position="608"/>
        <end position="693"/>
    </location>
</feature>
<evidence type="ECO:0000256" key="13">
    <source>
        <dbReference type="ARBA" id="ARBA00049556"/>
    </source>
</evidence>
<feature type="domain" description="3-hydroxyacyl-CoA dehydrogenase C-terminal" evidence="15">
    <location>
        <begin position="479"/>
        <end position="572"/>
    </location>
</feature>
<evidence type="ECO:0000256" key="12">
    <source>
        <dbReference type="ARBA" id="ARBA00023268"/>
    </source>
</evidence>
<dbReference type="RefSeq" id="WP_129527367.1">
    <property type="nucleotide sequence ID" value="NZ_UFQB01000007.1"/>
</dbReference>
<dbReference type="Pfam" id="PF00725">
    <property type="entry name" value="3HCDH"/>
    <property type="match status" value="2"/>
</dbReference>
<accession>A0A446CCW0</accession>
<dbReference type="Gene3D" id="3.90.226.10">
    <property type="entry name" value="2-enoyl-CoA Hydratase, Chain A, domain 1"/>
    <property type="match status" value="1"/>
</dbReference>
<dbReference type="UniPathway" id="UPA00659"/>
<evidence type="ECO:0000256" key="10">
    <source>
        <dbReference type="ARBA" id="ARBA00023235"/>
    </source>
</evidence>
<dbReference type="EMBL" id="UFQB01000007">
    <property type="protein sequence ID" value="SSW65669.1"/>
    <property type="molecule type" value="Genomic_DNA"/>
</dbReference>
<dbReference type="InterPro" id="IPR001753">
    <property type="entry name" value="Enoyl-CoA_hydra/iso"/>
</dbReference>